<dbReference type="Proteomes" id="UP000095287">
    <property type="component" value="Unplaced"/>
</dbReference>
<evidence type="ECO:0000313" key="3">
    <source>
        <dbReference type="WBParaSite" id="L893_g2518.t1"/>
    </source>
</evidence>
<dbReference type="PANTHER" id="PTHR21393:SF0">
    <property type="entry name" value="SMALL RIBOSOMAL SUBUNIT PROTEIN MS27"/>
    <property type="match status" value="1"/>
</dbReference>
<keyword evidence="2" id="KW-1185">Reference proteome</keyword>
<reference evidence="3" key="1">
    <citation type="submission" date="2016-11" db="UniProtKB">
        <authorList>
            <consortium name="WormBaseParasite"/>
        </authorList>
    </citation>
    <scope>IDENTIFICATION</scope>
</reference>
<comment type="subcellular location">
    <subcellularLocation>
        <location evidence="1">Mitochondrion</location>
    </subcellularLocation>
</comment>
<organism evidence="2 3">
    <name type="scientific">Steinernema glaseri</name>
    <dbReference type="NCBI Taxonomy" id="37863"/>
    <lineage>
        <taxon>Eukaryota</taxon>
        <taxon>Metazoa</taxon>
        <taxon>Ecdysozoa</taxon>
        <taxon>Nematoda</taxon>
        <taxon>Chromadorea</taxon>
        <taxon>Rhabditida</taxon>
        <taxon>Tylenchina</taxon>
        <taxon>Panagrolaimomorpha</taxon>
        <taxon>Strongyloidoidea</taxon>
        <taxon>Steinernematidae</taxon>
        <taxon>Steinernema</taxon>
    </lineage>
</organism>
<protein>
    <submittedName>
        <fullName evidence="3">Mitofilin</fullName>
    </submittedName>
</protein>
<name>A0A1I7ZDT4_9BILA</name>
<dbReference type="AlphaFoldDB" id="A0A1I7ZDT4"/>
<dbReference type="Pfam" id="PF10037">
    <property type="entry name" value="MRP-S27"/>
    <property type="match status" value="1"/>
</dbReference>
<evidence type="ECO:0000256" key="1">
    <source>
        <dbReference type="ARBA" id="ARBA00004173"/>
    </source>
</evidence>
<sequence>MVKQKRRKLNLKTTINTKSRCREYRTHARSKANNSPSKISDRIHYHEIQRNRLKSLQQAINVLRSLCYVFGDRMLENPMMFVSRVGTIVGCRLSARTLTSRRYLLSKSFQLNQEWSQRQEALKKLALGGDYEWIATVQKKFIGGGLASAVDVDAAACGAEEQDQVDDIVDLIYKLRHTENAADQLESTEYAVVRMLLKNNAVTKLFDVLSDPINYGIFLNEHSACLTMDYFITKENFAAAAKVASLVMQQEMLDNHLVNLLSLYSCLRWLELPAEQRVFGADIHPQPDAEEEEISEDDQKTFKFPYLKNEHFDHHFDLVEPNLLVGKTLLWTSEHLSEATLVENLRVIGALFYNQLDLLESQLEKNPTIEKSVASICNERIDQLLTGLGEGQEESPEALRYGKLKELLEKSPKSESSELFSSVVGQSLDSIREVEEKKLATSQTSLFKQWNDRRQSLIEAQAQKVALRIRLEEIAGERIEAETEKERLTFFENREMWLDKAYDRDRLFEELKVDVEASQQTEQQYSVEMFEKARKYVEKA</sequence>
<evidence type="ECO:0000313" key="2">
    <source>
        <dbReference type="Proteomes" id="UP000095287"/>
    </source>
</evidence>
<dbReference type="PANTHER" id="PTHR21393">
    <property type="entry name" value="MITOCHONDRIAL 28S RIBOSOMAL PROTEIN S27"/>
    <property type="match status" value="1"/>
</dbReference>
<dbReference type="InterPro" id="IPR034913">
    <property type="entry name" value="mS27/PTCD2"/>
</dbReference>
<proteinExistence type="predicted"/>
<dbReference type="WBParaSite" id="L893_g2518.t1">
    <property type="protein sequence ID" value="L893_g2518.t1"/>
    <property type="gene ID" value="L893_g2518"/>
</dbReference>
<accession>A0A1I7ZDT4</accession>
<dbReference type="InterPro" id="IPR019266">
    <property type="entry name" value="Ribosomal_mS27"/>
</dbReference>
<dbReference type="GO" id="GO:0005739">
    <property type="term" value="C:mitochondrion"/>
    <property type="evidence" value="ECO:0007669"/>
    <property type="project" value="UniProtKB-SubCell"/>
</dbReference>